<dbReference type="OrthoDB" id="88488at2"/>
<keyword evidence="1" id="KW-0614">Plasmid</keyword>
<protein>
    <submittedName>
        <fullName evidence="1">Uncharacterized protein</fullName>
    </submittedName>
</protein>
<name>A0A0S2ZQT7_9FUSO</name>
<dbReference type="RefSeq" id="WP_029493434.1">
    <property type="nucleotide sequence ID" value="NZ_ATKF01000081.1"/>
</dbReference>
<organism evidence="1">
    <name type="scientific">Fusobacterium hwasookii ChDC F174</name>
    <dbReference type="NCBI Taxonomy" id="1307442"/>
    <lineage>
        <taxon>Bacteria</taxon>
        <taxon>Fusobacteriati</taxon>
        <taxon>Fusobacteriota</taxon>
        <taxon>Fusobacteriia</taxon>
        <taxon>Fusobacteriales</taxon>
        <taxon>Fusobacteriaceae</taxon>
        <taxon>Fusobacterium</taxon>
    </lineage>
</organism>
<evidence type="ECO:0000313" key="2">
    <source>
        <dbReference type="Proteomes" id="UP000063275"/>
    </source>
</evidence>
<dbReference type="EMBL" id="CP013332">
    <property type="protein sequence ID" value="ALQ41236.1"/>
    <property type="molecule type" value="Genomic_DNA"/>
</dbReference>
<geneLocation type="plasmid" evidence="1">
    <name>unnamed1</name>
</geneLocation>
<dbReference type="AlphaFoldDB" id="A0A0S2ZQT7"/>
<dbReference type="Proteomes" id="UP000063275">
    <property type="component" value="Plasmid unnamed1"/>
</dbReference>
<dbReference type="GeneID" id="60659043"/>
<accession>A0A0S2ZQT7</accession>
<gene>
    <name evidence="1" type="ORF">RN87_11800</name>
</gene>
<reference evidence="1 2" key="1">
    <citation type="submission" date="2015-11" db="EMBL/GenBank/DDBJ databases">
        <authorList>
            <person name="Zhang Y."/>
            <person name="Guo Z."/>
        </authorList>
    </citation>
    <scope>NUCLEOTIDE SEQUENCE [LARGE SCALE GENOMIC DNA]</scope>
    <source>
        <strain evidence="1 2">ChDC F174</strain>
        <plasmid evidence="2">Plasmid unnamed1</plasmid>
    </source>
</reference>
<evidence type="ECO:0000313" key="1">
    <source>
        <dbReference type="EMBL" id="ALQ41236.1"/>
    </source>
</evidence>
<proteinExistence type="predicted"/>
<dbReference type="KEGG" id="fhw:RN87_11800"/>
<sequence>MAKIDGIFSKLAKELEIDQMELKSENNKELALIEKESTASLEKTIYDVYTKQSFSYIDDIVDDEETRDFLKKNTLKILVQDNTNKLILGKILQDVFYRIGNSKNGEYGKWLNKTGIPERTALRYRNRYNFFKKLESFNARKQILNMSHEMIEQIIKNDETEVRVIHLLETGADIGRIKSLLSEIEENEVIEMTNTKNTNKTELNIDILVDDVKTKWNHIPESKKEKVEELFKKIKKLLDE</sequence>